<dbReference type="PANTHER" id="PTHR35988:SF2">
    <property type="entry name" value="15-CIS-ZETA-CAROTENE ISOMERASE, CHLOROPLASTIC"/>
    <property type="match status" value="1"/>
</dbReference>
<keyword evidence="2" id="KW-1133">Transmembrane helix</keyword>
<name>A0ABR2LKD9_9ASPA</name>
<keyword evidence="2" id="KW-0472">Membrane</keyword>
<feature type="transmembrane region" description="Helical" evidence="2">
    <location>
        <begin position="72"/>
        <end position="91"/>
    </location>
</feature>
<proteinExistence type="predicted"/>
<keyword evidence="4" id="KW-1185">Reference proteome</keyword>
<dbReference type="EMBL" id="JBBWWR010000018">
    <property type="protein sequence ID" value="KAK8943612.1"/>
    <property type="molecule type" value="Genomic_DNA"/>
</dbReference>
<evidence type="ECO:0000313" key="4">
    <source>
        <dbReference type="Proteomes" id="UP001412067"/>
    </source>
</evidence>
<accession>A0ABR2LKD9</accession>
<gene>
    <name evidence="3" type="ORF">KSP40_PGU003272</name>
</gene>
<sequence length="202" mass="21906">MHTDGHVSTQPIRMASSPARAQLARLCLTPIDGLEARAFGGTEANELSSGGDAPIGEDSAAFELGEQKISSWIYFALILGVVLFALETLWINPSTGYGTAFIGVVSSISDSPEHRKTYILWINNLNTWRQCCSHRQLQTPFTDLNRPPPEASFSRASTNNLTPSKSCPPVPTHPASLLPPAKRPPNHHSSRPPSPHYQAATL</sequence>
<comment type="caution">
    <text evidence="3">The sequence shown here is derived from an EMBL/GenBank/DDBJ whole genome shotgun (WGS) entry which is preliminary data.</text>
</comment>
<feature type="region of interest" description="Disordered" evidence="1">
    <location>
        <begin position="140"/>
        <end position="202"/>
    </location>
</feature>
<reference evidence="3 4" key="1">
    <citation type="journal article" date="2022" name="Nat. Plants">
        <title>Genomes of leafy and leafless Platanthera orchids illuminate the evolution of mycoheterotrophy.</title>
        <authorList>
            <person name="Li M.H."/>
            <person name="Liu K.W."/>
            <person name="Li Z."/>
            <person name="Lu H.C."/>
            <person name="Ye Q.L."/>
            <person name="Zhang D."/>
            <person name="Wang J.Y."/>
            <person name="Li Y.F."/>
            <person name="Zhong Z.M."/>
            <person name="Liu X."/>
            <person name="Yu X."/>
            <person name="Liu D.K."/>
            <person name="Tu X.D."/>
            <person name="Liu B."/>
            <person name="Hao Y."/>
            <person name="Liao X.Y."/>
            <person name="Jiang Y.T."/>
            <person name="Sun W.H."/>
            <person name="Chen J."/>
            <person name="Chen Y.Q."/>
            <person name="Ai Y."/>
            <person name="Zhai J.W."/>
            <person name="Wu S.S."/>
            <person name="Zhou Z."/>
            <person name="Hsiao Y.Y."/>
            <person name="Wu W.L."/>
            <person name="Chen Y.Y."/>
            <person name="Lin Y.F."/>
            <person name="Hsu J.L."/>
            <person name="Li C.Y."/>
            <person name="Wang Z.W."/>
            <person name="Zhao X."/>
            <person name="Zhong W.Y."/>
            <person name="Ma X.K."/>
            <person name="Ma L."/>
            <person name="Huang J."/>
            <person name="Chen G.Z."/>
            <person name="Huang M.Z."/>
            <person name="Huang L."/>
            <person name="Peng D.H."/>
            <person name="Luo Y.B."/>
            <person name="Zou S.Q."/>
            <person name="Chen S.P."/>
            <person name="Lan S."/>
            <person name="Tsai W.C."/>
            <person name="Van de Peer Y."/>
            <person name="Liu Z.J."/>
        </authorList>
    </citation>
    <scope>NUCLEOTIDE SEQUENCE [LARGE SCALE GENOMIC DNA]</scope>
    <source>
        <strain evidence="3">Lor288</strain>
    </source>
</reference>
<keyword evidence="2" id="KW-0812">Transmembrane</keyword>
<organism evidence="3 4">
    <name type="scientific">Platanthera guangdongensis</name>
    <dbReference type="NCBI Taxonomy" id="2320717"/>
    <lineage>
        <taxon>Eukaryota</taxon>
        <taxon>Viridiplantae</taxon>
        <taxon>Streptophyta</taxon>
        <taxon>Embryophyta</taxon>
        <taxon>Tracheophyta</taxon>
        <taxon>Spermatophyta</taxon>
        <taxon>Magnoliopsida</taxon>
        <taxon>Liliopsida</taxon>
        <taxon>Asparagales</taxon>
        <taxon>Orchidaceae</taxon>
        <taxon>Orchidoideae</taxon>
        <taxon>Orchideae</taxon>
        <taxon>Orchidinae</taxon>
        <taxon>Platanthera</taxon>
    </lineage>
</organism>
<dbReference type="Proteomes" id="UP001412067">
    <property type="component" value="Unassembled WGS sequence"/>
</dbReference>
<dbReference type="PANTHER" id="PTHR35988">
    <property type="entry name" value="15-CIS-ZETA-CAROTENE ISOMERASE, CHLOROPLASTIC"/>
    <property type="match status" value="1"/>
</dbReference>
<evidence type="ECO:0000256" key="2">
    <source>
        <dbReference type="SAM" id="Phobius"/>
    </source>
</evidence>
<feature type="compositionally biased region" description="Polar residues" evidence="1">
    <location>
        <begin position="154"/>
        <end position="165"/>
    </location>
</feature>
<protein>
    <submittedName>
        <fullName evidence="3">Uncharacterized protein</fullName>
    </submittedName>
</protein>
<evidence type="ECO:0000256" key="1">
    <source>
        <dbReference type="SAM" id="MobiDB-lite"/>
    </source>
</evidence>
<evidence type="ECO:0000313" key="3">
    <source>
        <dbReference type="EMBL" id="KAK8943612.1"/>
    </source>
</evidence>